<gene>
    <name evidence="2" type="ORF">SFUL_158</name>
</gene>
<accession>N0CQ41</accession>
<sequence>MPSSSSSSSEDTFATDPFVDFWDDPEGDNRRASTIWARHQAVQVVECAGQFKFAEHNPEPTDAFPAAM</sequence>
<dbReference type="Proteomes" id="UP000013304">
    <property type="component" value="Chromosome"/>
</dbReference>
<dbReference type="KEGG" id="sfi:SFUL_158"/>
<evidence type="ECO:0000256" key="1">
    <source>
        <dbReference type="SAM" id="MobiDB-lite"/>
    </source>
</evidence>
<organism evidence="2 3">
    <name type="scientific">Streptomyces microflavus DSM 40593</name>
    <dbReference type="NCBI Taxonomy" id="1303692"/>
    <lineage>
        <taxon>Bacteria</taxon>
        <taxon>Bacillati</taxon>
        <taxon>Actinomycetota</taxon>
        <taxon>Actinomycetes</taxon>
        <taxon>Kitasatosporales</taxon>
        <taxon>Streptomycetaceae</taxon>
        <taxon>Streptomyces</taxon>
    </lineage>
</organism>
<dbReference type="OrthoDB" id="4351155at2"/>
<dbReference type="PATRIC" id="fig|1303692.3.peg.159"/>
<reference evidence="2 3" key="1">
    <citation type="submission" date="2013-04" db="EMBL/GenBank/DDBJ databases">
        <title>Complete genome sequence of Streptomyces fulvissimus.</title>
        <authorList>
            <person name="Myronovskyi M."/>
            <person name="Tokovenko B."/>
            <person name="Manderscheid N."/>
            <person name="Petzke L."/>
            <person name="Luzhetskyy A."/>
        </authorList>
    </citation>
    <scope>NUCLEOTIDE SEQUENCE [LARGE SCALE GENOMIC DNA]</scope>
    <source>
        <strain evidence="2 3">DSM 40593</strain>
    </source>
</reference>
<name>N0CQ41_STRMI</name>
<dbReference type="EMBL" id="CP005080">
    <property type="protein sequence ID" value="AGK75142.1"/>
    <property type="molecule type" value="Genomic_DNA"/>
</dbReference>
<dbReference type="AlphaFoldDB" id="N0CQ41"/>
<protein>
    <submittedName>
        <fullName evidence="2">Uncharacterized protein</fullName>
    </submittedName>
</protein>
<dbReference type="RefSeq" id="WP_015606528.1">
    <property type="nucleotide sequence ID" value="NC_021177.1"/>
</dbReference>
<feature type="region of interest" description="Disordered" evidence="1">
    <location>
        <begin position="1"/>
        <end position="25"/>
    </location>
</feature>
<dbReference type="HOGENOM" id="CLU_2792186_0_0_11"/>
<evidence type="ECO:0000313" key="2">
    <source>
        <dbReference type="EMBL" id="AGK75142.1"/>
    </source>
</evidence>
<evidence type="ECO:0000313" key="3">
    <source>
        <dbReference type="Proteomes" id="UP000013304"/>
    </source>
</evidence>
<proteinExistence type="predicted"/>